<dbReference type="OrthoDB" id="9991467at2759"/>
<feature type="compositionally biased region" description="Low complexity" evidence="5">
    <location>
        <begin position="152"/>
        <end position="178"/>
    </location>
</feature>
<evidence type="ECO:0000256" key="3">
    <source>
        <dbReference type="ARBA" id="ARBA00022490"/>
    </source>
</evidence>
<organism evidence="6 7">
    <name type="scientific">Galemys pyrenaicus</name>
    <name type="common">Iberian desman</name>
    <name type="synonym">Pyrenean desman</name>
    <dbReference type="NCBI Taxonomy" id="202257"/>
    <lineage>
        <taxon>Eukaryota</taxon>
        <taxon>Metazoa</taxon>
        <taxon>Chordata</taxon>
        <taxon>Craniata</taxon>
        <taxon>Vertebrata</taxon>
        <taxon>Euteleostomi</taxon>
        <taxon>Mammalia</taxon>
        <taxon>Eutheria</taxon>
        <taxon>Laurasiatheria</taxon>
        <taxon>Eulipotyphla</taxon>
        <taxon>Talpidae</taxon>
        <taxon>Galemys</taxon>
    </lineage>
</organism>
<dbReference type="PANTHER" id="PTHR13123">
    <property type="entry name" value="LD30288P"/>
    <property type="match status" value="1"/>
</dbReference>
<gene>
    <name evidence="6" type="ORF">J0S82_019304</name>
</gene>
<reference evidence="6" key="1">
    <citation type="journal article" date="2021" name="Evol. Appl.">
        <title>The genome of the Pyrenean desman and the effects of bottlenecks and inbreeding on the genomic landscape of an endangered species.</title>
        <authorList>
            <person name="Escoda L."/>
            <person name="Castresana J."/>
        </authorList>
    </citation>
    <scope>NUCLEOTIDE SEQUENCE</scope>
    <source>
        <strain evidence="6">IBE-C5619</strain>
    </source>
</reference>
<feature type="region of interest" description="Disordered" evidence="5">
    <location>
        <begin position="33"/>
        <end position="55"/>
    </location>
</feature>
<evidence type="ECO:0000256" key="2">
    <source>
        <dbReference type="ARBA" id="ARBA00004906"/>
    </source>
</evidence>
<dbReference type="Proteomes" id="UP000700334">
    <property type="component" value="Unassembled WGS sequence"/>
</dbReference>
<comment type="caution">
    <text evidence="6">The sequence shown here is derived from an EMBL/GenBank/DDBJ whole genome shotgun (WGS) entry which is preliminary data.</text>
</comment>
<dbReference type="GO" id="GO:0005634">
    <property type="term" value="C:nucleus"/>
    <property type="evidence" value="ECO:0007669"/>
    <property type="project" value="TreeGrafter"/>
</dbReference>
<name>A0A8J6DN27_GALPY</name>
<keyword evidence="3" id="KW-0963">Cytoplasm</keyword>
<dbReference type="UniPathway" id="UPA00143"/>
<dbReference type="InterPro" id="IPR040394">
    <property type="entry name" value="FBX25/32"/>
</dbReference>
<feature type="region of interest" description="Disordered" evidence="5">
    <location>
        <begin position="152"/>
        <end position="342"/>
    </location>
</feature>
<keyword evidence="4" id="KW-0833">Ubl conjugation pathway</keyword>
<keyword evidence="7" id="KW-1185">Reference proteome</keyword>
<feature type="compositionally biased region" description="Low complexity" evidence="5">
    <location>
        <begin position="277"/>
        <end position="297"/>
    </location>
</feature>
<comment type="subcellular location">
    <subcellularLocation>
        <location evidence="1">Cytoplasm</location>
    </subcellularLocation>
</comment>
<dbReference type="AlphaFoldDB" id="A0A8J6DN27"/>
<evidence type="ECO:0000256" key="4">
    <source>
        <dbReference type="ARBA" id="ARBA00022786"/>
    </source>
</evidence>
<evidence type="ECO:0000313" key="7">
    <source>
        <dbReference type="Proteomes" id="UP000700334"/>
    </source>
</evidence>
<evidence type="ECO:0000256" key="1">
    <source>
        <dbReference type="ARBA" id="ARBA00004496"/>
    </source>
</evidence>
<dbReference type="GO" id="GO:0005737">
    <property type="term" value="C:cytoplasm"/>
    <property type="evidence" value="ECO:0007669"/>
    <property type="project" value="UniProtKB-SubCell"/>
</dbReference>
<feature type="compositionally biased region" description="Pro residues" evidence="5">
    <location>
        <begin position="298"/>
        <end position="313"/>
    </location>
</feature>
<dbReference type="GO" id="GO:0019005">
    <property type="term" value="C:SCF ubiquitin ligase complex"/>
    <property type="evidence" value="ECO:0007669"/>
    <property type="project" value="TreeGrafter"/>
</dbReference>
<dbReference type="GO" id="GO:0016567">
    <property type="term" value="P:protein ubiquitination"/>
    <property type="evidence" value="ECO:0007669"/>
    <property type="project" value="UniProtKB-UniPathway"/>
</dbReference>
<sequence length="571" mass="60987">MAGGTGPGTKAFANLCQHRSLCFPPGSRLLAPGSLNVDSGPPGSSKDSLLSHSAPPDIGTFSETHPGLDWEGVEAVTGWQGKSGVQAGSEAWRLRLIPSFWWRCAGSRLLEAVLTAGLLLTVRGRERGSAPTRASRQGPRHRLGLLLPHLANPRAAGGSRAASPARGQRALPGAAAEPGGRGERAAGPGAQGQREPRPRRAASSFHQPAVVQPRGEREPPAPGKTSRAHKQSHVASGPGEGRAQRAGGSSGNKEPGLAARDKYDAGAAAPHSRQPHAPRALPAPGPSASAGSGSAPPTRSPPGRVPAIAPRPPAARASARAARPRGQRAVSSTPGAPTRRAPRGAMPFLGQDWRSPGQSWVKTADGWKRFLDEKGGSFVSDLGSYCNKEVYNKENLFSNLNYDVAAKKRKKDMMNSKTKTQYFHQEKWIYVHKGSTKEDFLTLKRAENQDLGVQVPVRVFAREPLLTVWLPGVPEGMYVAEKEANDCRLPRTSLNLGGGGRAWWIVQESELCVAGVTSAPHFHIQRHGYCTLGEAFNRLDFSTAILDSRRFNYVVRVSPKHPMAYPNSLSS</sequence>
<proteinExistence type="predicted"/>
<dbReference type="PANTHER" id="PTHR13123:SF6">
    <property type="entry name" value="F-BOX ONLY PROTEIN 32"/>
    <property type="match status" value="1"/>
</dbReference>
<evidence type="ECO:0000313" key="6">
    <source>
        <dbReference type="EMBL" id="KAG8515527.1"/>
    </source>
</evidence>
<dbReference type="EMBL" id="JAGFMF010011709">
    <property type="protein sequence ID" value="KAG8515527.1"/>
    <property type="molecule type" value="Genomic_DNA"/>
</dbReference>
<comment type="pathway">
    <text evidence="2">Protein modification; protein ubiquitination.</text>
</comment>
<accession>A0A8J6DN27</accession>
<protein>
    <submittedName>
        <fullName evidence="6">F-box only protein 32</fullName>
    </submittedName>
</protein>
<evidence type="ECO:0000256" key="5">
    <source>
        <dbReference type="SAM" id="MobiDB-lite"/>
    </source>
</evidence>